<dbReference type="Gene3D" id="3.40.50.2000">
    <property type="entry name" value="Glycogen Phosphorylase B"/>
    <property type="match status" value="1"/>
</dbReference>
<gene>
    <name evidence="1" type="ORF">AOE01nite_35410</name>
</gene>
<protein>
    <submittedName>
        <fullName evidence="1">Uncharacterized protein</fullName>
    </submittedName>
</protein>
<dbReference type="AlphaFoldDB" id="A0A511XQV6"/>
<dbReference type="Gene3D" id="1.25.40.10">
    <property type="entry name" value="Tetratricopeptide repeat domain"/>
    <property type="match status" value="1"/>
</dbReference>
<dbReference type="SUPFAM" id="SSF53756">
    <property type="entry name" value="UDP-Glycosyltransferase/glycogen phosphorylase"/>
    <property type="match status" value="1"/>
</dbReference>
<name>A0A511XQV6_9PROT</name>
<dbReference type="InterPro" id="IPR002201">
    <property type="entry name" value="Glyco_trans_9"/>
</dbReference>
<evidence type="ECO:0000313" key="2">
    <source>
        <dbReference type="Proteomes" id="UP000321746"/>
    </source>
</evidence>
<evidence type="ECO:0000313" key="1">
    <source>
        <dbReference type="EMBL" id="GEN65317.1"/>
    </source>
</evidence>
<sequence>MEYYTDAAVAYKKCLQIRIVHPLAMSNLGVALDRRGDHALAQKFHRNAVWLAPDNAYNRTNYALSLLTSGNYADGFREFEWRWNRGAANGNRGFVPQWQGEICPDCTLLITPEGGFGDIIQFARFLPAVALRMGRLITVVPKNLLSLMRLSFPGLEFLARGEAVPVHDFQCPILSLPLALGTTLDSIPGAEGYLCADTAKVSFWAEKIRAHAGTSPREAAVSPKVGLVWAGAPRHETREIAYVNRRRSVDLATFAPLARMNPGVVFYSLQIGDRASQAGDPPFPIRLIDYTAEIVDFSDTAALMSNLDLIITVDTSAAHLAAALGHPVWMLSRHAQCWRWLTGRTDSPWYSSLRIYRQKVPSDWSDPVQQIATDLAPFVGCKRNRDNAHSSDQVTI</sequence>
<dbReference type="GO" id="GO:0016757">
    <property type="term" value="F:glycosyltransferase activity"/>
    <property type="evidence" value="ECO:0007669"/>
    <property type="project" value="InterPro"/>
</dbReference>
<keyword evidence="2" id="KW-1185">Reference proteome</keyword>
<organism evidence="1 2">
    <name type="scientific">Acetobacter oeni</name>
    <dbReference type="NCBI Taxonomy" id="304077"/>
    <lineage>
        <taxon>Bacteria</taxon>
        <taxon>Pseudomonadati</taxon>
        <taxon>Pseudomonadota</taxon>
        <taxon>Alphaproteobacteria</taxon>
        <taxon>Acetobacterales</taxon>
        <taxon>Acetobacteraceae</taxon>
        <taxon>Acetobacter</taxon>
    </lineage>
</organism>
<reference evidence="1 2" key="1">
    <citation type="submission" date="2019-07" db="EMBL/GenBank/DDBJ databases">
        <title>Whole genome shotgun sequence of Acetobacter oeni NBRC 105207.</title>
        <authorList>
            <person name="Hosoyama A."/>
            <person name="Uohara A."/>
            <person name="Ohji S."/>
            <person name="Ichikawa N."/>
        </authorList>
    </citation>
    <scope>NUCLEOTIDE SEQUENCE [LARGE SCALE GENOMIC DNA]</scope>
    <source>
        <strain evidence="1 2">NBRC 105207</strain>
    </source>
</reference>
<dbReference type="Pfam" id="PF01075">
    <property type="entry name" value="Glyco_transf_9"/>
    <property type="match status" value="1"/>
</dbReference>
<proteinExistence type="predicted"/>
<dbReference type="SUPFAM" id="SSF48452">
    <property type="entry name" value="TPR-like"/>
    <property type="match status" value="1"/>
</dbReference>
<dbReference type="Proteomes" id="UP000321746">
    <property type="component" value="Unassembled WGS sequence"/>
</dbReference>
<dbReference type="InterPro" id="IPR011990">
    <property type="entry name" value="TPR-like_helical_dom_sf"/>
</dbReference>
<comment type="caution">
    <text evidence="1">The sequence shown here is derived from an EMBL/GenBank/DDBJ whole genome shotgun (WGS) entry which is preliminary data.</text>
</comment>
<dbReference type="EMBL" id="BJYG01000090">
    <property type="protein sequence ID" value="GEN65317.1"/>
    <property type="molecule type" value="Genomic_DNA"/>
</dbReference>
<accession>A0A511XQV6</accession>